<dbReference type="EMBL" id="KE747817">
    <property type="protein sequence ID" value="RMZ69117.1"/>
    <property type="molecule type" value="Genomic_DNA"/>
</dbReference>
<organism evidence="1 2">
    <name type="scientific">Pyrenophora seminiperda CCB06</name>
    <dbReference type="NCBI Taxonomy" id="1302712"/>
    <lineage>
        <taxon>Eukaryota</taxon>
        <taxon>Fungi</taxon>
        <taxon>Dikarya</taxon>
        <taxon>Ascomycota</taxon>
        <taxon>Pezizomycotina</taxon>
        <taxon>Dothideomycetes</taxon>
        <taxon>Pleosporomycetidae</taxon>
        <taxon>Pleosporales</taxon>
        <taxon>Pleosporineae</taxon>
        <taxon>Pleosporaceae</taxon>
        <taxon>Pyrenophora</taxon>
    </lineage>
</organism>
<evidence type="ECO:0000313" key="2">
    <source>
        <dbReference type="Proteomes" id="UP000265663"/>
    </source>
</evidence>
<accession>A0A3M7M3L4</accession>
<keyword evidence="2" id="KW-1185">Reference proteome</keyword>
<gene>
    <name evidence="1" type="ORF">GMOD_00003037</name>
</gene>
<evidence type="ECO:0000313" key="1">
    <source>
        <dbReference type="EMBL" id="RMZ69117.1"/>
    </source>
</evidence>
<reference evidence="1 2" key="1">
    <citation type="journal article" date="2014" name="PLoS ONE">
        <title>De novo Genome Assembly of the Fungal Plant Pathogen Pyrenophora semeniperda.</title>
        <authorList>
            <person name="Soliai M.M."/>
            <person name="Meyer S.E."/>
            <person name="Udall J.A."/>
            <person name="Elzinga D.E."/>
            <person name="Hermansen R.A."/>
            <person name="Bodily P.M."/>
            <person name="Hart A.A."/>
            <person name="Coleman C.E."/>
        </authorList>
    </citation>
    <scope>NUCLEOTIDE SEQUENCE [LARGE SCALE GENOMIC DNA]</scope>
    <source>
        <strain evidence="1 2">CCB06</strain>
        <tissue evidence="1">Mycelium</tissue>
    </source>
</reference>
<dbReference type="AlphaFoldDB" id="A0A3M7M3L4"/>
<name>A0A3M7M3L4_9PLEO</name>
<proteinExistence type="predicted"/>
<dbReference type="Proteomes" id="UP000265663">
    <property type="component" value="Unassembled WGS sequence"/>
</dbReference>
<protein>
    <submittedName>
        <fullName evidence="1">Uncharacterized protein</fullName>
    </submittedName>
</protein>
<sequence length="129" mass="14055">MYCCVLRTTLFVLPPTRRARVGLVTCPGRTRRAKTEASRERLRDAPRGRLGIGQCLDKTCNFCTAVQAPSVSLPWAWATSACTFVARPPCAVKKAASLLTSTTPRPWCWHGSNGWQCLAPAPTAAELPL</sequence>